<feature type="compositionally biased region" description="Basic residues" evidence="1">
    <location>
        <begin position="24"/>
        <end position="34"/>
    </location>
</feature>
<dbReference type="EMBL" id="HBUE01005833">
    <property type="protein sequence ID" value="CAG6445951.1"/>
    <property type="molecule type" value="Transcribed_RNA"/>
</dbReference>
<feature type="compositionally biased region" description="Basic residues" evidence="1">
    <location>
        <begin position="56"/>
        <end position="66"/>
    </location>
</feature>
<proteinExistence type="predicted"/>
<feature type="compositionally biased region" description="Low complexity" evidence="1">
    <location>
        <begin position="141"/>
        <end position="175"/>
    </location>
</feature>
<feature type="compositionally biased region" description="Basic and acidic residues" evidence="1">
    <location>
        <begin position="1"/>
        <end position="15"/>
    </location>
</feature>
<organism evidence="2">
    <name type="scientific">Culex pipiens</name>
    <name type="common">House mosquito</name>
    <dbReference type="NCBI Taxonomy" id="7175"/>
    <lineage>
        <taxon>Eukaryota</taxon>
        <taxon>Metazoa</taxon>
        <taxon>Ecdysozoa</taxon>
        <taxon>Arthropoda</taxon>
        <taxon>Hexapoda</taxon>
        <taxon>Insecta</taxon>
        <taxon>Pterygota</taxon>
        <taxon>Neoptera</taxon>
        <taxon>Endopterygota</taxon>
        <taxon>Diptera</taxon>
        <taxon>Nematocera</taxon>
        <taxon>Culicoidea</taxon>
        <taxon>Culicidae</taxon>
        <taxon>Culicinae</taxon>
        <taxon>Culicini</taxon>
        <taxon>Culex</taxon>
        <taxon>Culex</taxon>
    </lineage>
</organism>
<dbReference type="EMBL" id="HBUE01165057">
    <property type="protein sequence ID" value="CAG6512124.1"/>
    <property type="molecule type" value="Transcribed_RNA"/>
</dbReference>
<dbReference type="AlphaFoldDB" id="A0A8D8J5F0"/>
<accession>A0A8D8J5F0</accession>
<reference evidence="2" key="1">
    <citation type="submission" date="2021-05" db="EMBL/GenBank/DDBJ databases">
        <authorList>
            <person name="Alioto T."/>
            <person name="Alioto T."/>
            <person name="Gomez Garrido J."/>
        </authorList>
    </citation>
    <scope>NUCLEOTIDE SEQUENCE</scope>
</reference>
<feature type="region of interest" description="Disordered" evidence="1">
    <location>
        <begin position="1"/>
        <end position="184"/>
    </location>
</feature>
<feature type="compositionally biased region" description="Low complexity" evidence="1">
    <location>
        <begin position="100"/>
        <end position="116"/>
    </location>
</feature>
<dbReference type="EMBL" id="HBUE01005834">
    <property type="protein sequence ID" value="CAG6445956.1"/>
    <property type="molecule type" value="Transcribed_RNA"/>
</dbReference>
<protein>
    <submittedName>
        <fullName evidence="2">(northern house mosquito) hypothetical protein</fullName>
    </submittedName>
</protein>
<evidence type="ECO:0000256" key="1">
    <source>
        <dbReference type="SAM" id="MobiDB-lite"/>
    </source>
</evidence>
<name>A0A8D8J5F0_CULPI</name>
<evidence type="ECO:0000313" key="2">
    <source>
        <dbReference type="EMBL" id="CAG6563577.1"/>
    </source>
</evidence>
<sequence>MEARQSRQDVRRSEAAEEANGSCGHHRTSRHSCRHCPEEETSQNATGQGRPTGVHRNSRRRHHHQQKQQTQQQEKEETHSVPAADGPAPTTVQAAVRGQADAAPATLSSPAATGSPRQAAAGCSYVPSAEVPATNAGTNRPAADAASQPQSAHSAEPAPTTPAASSHRRSSATAHDQSQRRFDA</sequence>
<dbReference type="EMBL" id="HBUE01270344">
    <property type="protein sequence ID" value="CAG6563577.1"/>
    <property type="molecule type" value="Transcribed_RNA"/>
</dbReference>